<organism evidence="5 6">
    <name type="scientific">Frankliniella occidentalis</name>
    <name type="common">Western flower thrips</name>
    <name type="synonym">Euthrips occidentalis</name>
    <dbReference type="NCBI Taxonomy" id="133901"/>
    <lineage>
        <taxon>Eukaryota</taxon>
        <taxon>Metazoa</taxon>
        <taxon>Ecdysozoa</taxon>
        <taxon>Arthropoda</taxon>
        <taxon>Hexapoda</taxon>
        <taxon>Insecta</taxon>
        <taxon>Pterygota</taxon>
        <taxon>Neoptera</taxon>
        <taxon>Paraneoptera</taxon>
        <taxon>Thysanoptera</taxon>
        <taxon>Terebrantia</taxon>
        <taxon>Thripoidea</taxon>
        <taxon>Thripidae</taxon>
        <taxon>Frankliniella</taxon>
    </lineage>
</organism>
<dbReference type="InterPro" id="IPR035976">
    <property type="entry name" value="Sushi/SCR/CCP_sf"/>
</dbReference>
<keyword evidence="2" id="KW-0768">Sushi</keyword>
<proteinExistence type="predicted"/>
<dbReference type="CDD" id="cd00033">
    <property type="entry name" value="CCP"/>
    <property type="match status" value="1"/>
</dbReference>
<dbReference type="RefSeq" id="XP_052124083.1">
    <property type="nucleotide sequence ID" value="XM_052268123.1"/>
</dbReference>
<dbReference type="Pfam" id="PF00084">
    <property type="entry name" value="Sushi"/>
    <property type="match status" value="1"/>
</dbReference>
<keyword evidence="3" id="KW-0812">Transmembrane</keyword>
<dbReference type="OrthoDB" id="6431754at2759"/>
<protein>
    <submittedName>
        <fullName evidence="6">Uncharacterized protein LOC113217279</fullName>
    </submittedName>
</protein>
<dbReference type="KEGG" id="foc:113217279"/>
<dbReference type="GeneID" id="113217279"/>
<evidence type="ECO:0000313" key="6">
    <source>
        <dbReference type="RefSeq" id="XP_052124083.1"/>
    </source>
</evidence>
<reference evidence="6" key="1">
    <citation type="submission" date="2025-08" db="UniProtKB">
        <authorList>
            <consortium name="RefSeq"/>
        </authorList>
    </citation>
    <scope>IDENTIFICATION</scope>
    <source>
        <tissue evidence="6">Whole organism</tissue>
    </source>
</reference>
<evidence type="ECO:0000256" key="2">
    <source>
        <dbReference type="PROSITE-ProRule" id="PRU00302"/>
    </source>
</evidence>
<feature type="domain" description="Sushi" evidence="4">
    <location>
        <begin position="90"/>
        <end position="148"/>
    </location>
</feature>
<accession>A0A9C6X034</accession>
<feature type="transmembrane region" description="Helical" evidence="3">
    <location>
        <begin position="189"/>
        <end position="211"/>
    </location>
</feature>
<dbReference type="AlphaFoldDB" id="A0A9C6X034"/>
<evidence type="ECO:0000313" key="5">
    <source>
        <dbReference type="Proteomes" id="UP000504606"/>
    </source>
</evidence>
<name>A0A9C6X034_FRAOC</name>
<keyword evidence="1" id="KW-1015">Disulfide bond</keyword>
<dbReference type="InterPro" id="IPR000436">
    <property type="entry name" value="Sushi_SCR_CCP_dom"/>
</dbReference>
<evidence type="ECO:0000256" key="3">
    <source>
        <dbReference type="SAM" id="Phobius"/>
    </source>
</evidence>
<evidence type="ECO:0000259" key="4">
    <source>
        <dbReference type="PROSITE" id="PS50923"/>
    </source>
</evidence>
<dbReference type="PROSITE" id="PS50923">
    <property type="entry name" value="SUSHI"/>
    <property type="match status" value="1"/>
</dbReference>
<keyword evidence="3" id="KW-0472">Membrane</keyword>
<evidence type="ECO:0000256" key="1">
    <source>
        <dbReference type="ARBA" id="ARBA00023157"/>
    </source>
</evidence>
<comment type="caution">
    <text evidence="2">Lacks conserved residue(s) required for the propagation of feature annotation.</text>
</comment>
<keyword evidence="3" id="KW-1133">Transmembrane helix</keyword>
<sequence>MKSLSANHSDFTASIAFNASVLPSVPAAVARAECVDVLTVRDGLGPKDAVDLVRECGEPDDDLIVESDRGALDVNLTTGSGGVLIHYKAVGCPSLETPQDGQQVHRDEVSASYLCRPGFVFQDSGQRARTLVCAHGNSWNDTLPSCVNISLTSAWKRAGVESWTFSDGNNTKIVMATPESGDNDTVSRVIVPSVIMAMLFLGNAVVLYVLFMLKKRNKKKCAEDEERAAIVKRNGAAKVEESEIGTEDLNDVTVTENVVGDDRC</sequence>
<dbReference type="Proteomes" id="UP000504606">
    <property type="component" value="Unplaced"/>
</dbReference>
<dbReference type="Gene3D" id="2.10.70.10">
    <property type="entry name" value="Complement Module, domain 1"/>
    <property type="match status" value="1"/>
</dbReference>
<dbReference type="SUPFAM" id="SSF57535">
    <property type="entry name" value="Complement control module/SCR domain"/>
    <property type="match status" value="1"/>
</dbReference>
<keyword evidence="5" id="KW-1185">Reference proteome</keyword>
<dbReference type="SMART" id="SM00032">
    <property type="entry name" value="CCP"/>
    <property type="match status" value="1"/>
</dbReference>
<gene>
    <name evidence="6" type="primary">LOC113217279</name>
</gene>